<sequence length="223" mass="23844">MTHRWTTWERGMTSHPIVIGYGSIGRSAAGAIDDAGSGSDLVVIDHDPARVAVARRDGAHPVLGDACDLDVLRRAGTSEAASVTIAVAADSDAVRITSAVRGLNDHATICTSLRSDGWRAVAEHLGADQVVVTSRIAGRLLGLSTRRPGLLAEFQRALRHPPEIVVAQRPVRAGEIGQHPTHCSPLVLAVVRCGRVRWRDNPETPLLQAPDRLLVIRALWPAS</sequence>
<dbReference type="InterPro" id="IPR036291">
    <property type="entry name" value="NAD(P)-bd_dom_sf"/>
</dbReference>
<evidence type="ECO:0000259" key="1">
    <source>
        <dbReference type="PROSITE" id="PS51201"/>
    </source>
</evidence>
<reference evidence="2 3" key="1">
    <citation type="submission" date="2024-10" db="EMBL/GenBank/DDBJ databases">
        <title>The Natural Products Discovery Center: Release of the First 8490 Sequenced Strains for Exploring Actinobacteria Biosynthetic Diversity.</title>
        <authorList>
            <person name="Kalkreuter E."/>
            <person name="Kautsar S.A."/>
            <person name="Yang D."/>
            <person name="Bader C.D."/>
            <person name="Teijaro C.N."/>
            <person name="Fluegel L."/>
            <person name="Davis C.M."/>
            <person name="Simpson J.R."/>
            <person name="Lauterbach L."/>
            <person name="Steele A.D."/>
            <person name="Gui C."/>
            <person name="Meng S."/>
            <person name="Li G."/>
            <person name="Viehrig K."/>
            <person name="Ye F."/>
            <person name="Su P."/>
            <person name="Kiefer A.F."/>
            <person name="Nichols A."/>
            <person name="Cepeda A.J."/>
            <person name="Yan W."/>
            <person name="Fan B."/>
            <person name="Jiang Y."/>
            <person name="Adhikari A."/>
            <person name="Zheng C.-J."/>
            <person name="Schuster L."/>
            <person name="Cowan T.M."/>
            <person name="Smanski M.J."/>
            <person name="Chevrette M.G."/>
            <person name="De Carvalho L.P.S."/>
            <person name="Shen B."/>
        </authorList>
    </citation>
    <scope>NUCLEOTIDE SEQUENCE [LARGE SCALE GENOMIC DNA]</scope>
    <source>
        <strain evidence="2 3">NPDC003040</strain>
    </source>
</reference>
<dbReference type="Pfam" id="PF02254">
    <property type="entry name" value="TrkA_N"/>
    <property type="match status" value="1"/>
</dbReference>
<comment type="caution">
    <text evidence="2">The sequence shown here is derived from an EMBL/GenBank/DDBJ whole genome shotgun (WGS) entry which is preliminary data.</text>
</comment>
<dbReference type="PROSITE" id="PS51201">
    <property type="entry name" value="RCK_N"/>
    <property type="match status" value="1"/>
</dbReference>
<feature type="domain" description="RCK N-terminal" evidence="1">
    <location>
        <begin position="13"/>
        <end position="132"/>
    </location>
</feature>
<dbReference type="RefSeq" id="WP_387723139.1">
    <property type="nucleotide sequence ID" value="NZ_JBIAPI010000009.1"/>
</dbReference>
<accession>A0ABW6R0Z4</accession>
<dbReference type="Gene3D" id="3.40.50.720">
    <property type="entry name" value="NAD(P)-binding Rossmann-like Domain"/>
    <property type="match status" value="1"/>
</dbReference>
<evidence type="ECO:0000313" key="2">
    <source>
        <dbReference type="EMBL" id="MFF3227189.1"/>
    </source>
</evidence>
<dbReference type="InterPro" id="IPR003148">
    <property type="entry name" value="RCK_N"/>
</dbReference>
<dbReference type="EMBL" id="JBIAPI010000009">
    <property type="protein sequence ID" value="MFF3227189.1"/>
    <property type="molecule type" value="Genomic_DNA"/>
</dbReference>
<dbReference type="InterPro" id="IPR050721">
    <property type="entry name" value="Trk_Ktr_HKT_K-transport"/>
</dbReference>
<evidence type="ECO:0000313" key="3">
    <source>
        <dbReference type="Proteomes" id="UP001601948"/>
    </source>
</evidence>
<organism evidence="2 3">
    <name type="scientific">Nocardia suismassiliense</name>
    <dbReference type="NCBI Taxonomy" id="2077092"/>
    <lineage>
        <taxon>Bacteria</taxon>
        <taxon>Bacillati</taxon>
        <taxon>Actinomycetota</taxon>
        <taxon>Actinomycetes</taxon>
        <taxon>Mycobacteriales</taxon>
        <taxon>Nocardiaceae</taxon>
        <taxon>Nocardia</taxon>
    </lineage>
</organism>
<keyword evidence="3" id="KW-1185">Reference proteome</keyword>
<gene>
    <name evidence="2" type="ORF">ACFYV7_30635</name>
</gene>
<dbReference type="SUPFAM" id="SSF51735">
    <property type="entry name" value="NAD(P)-binding Rossmann-fold domains"/>
    <property type="match status" value="1"/>
</dbReference>
<protein>
    <submittedName>
        <fullName evidence="2">NAD(P)-binding protein</fullName>
    </submittedName>
</protein>
<proteinExistence type="predicted"/>
<name>A0ABW6R0Z4_9NOCA</name>
<dbReference type="PANTHER" id="PTHR43833:SF9">
    <property type="entry name" value="POTASSIUM CHANNEL PROTEIN YUGO-RELATED"/>
    <property type="match status" value="1"/>
</dbReference>
<dbReference type="PANTHER" id="PTHR43833">
    <property type="entry name" value="POTASSIUM CHANNEL PROTEIN 2-RELATED-RELATED"/>
    <property type="match status" value="1"/>
</dbReference>
<dbReference type="Proteomes" id="UP001601948">
    <property type="component" value="Unassembled WGS sequence"/>
</dbReference>